<dbReference type="PROSITE" id="PS50928">
    <property type="entry name" value="ABC_TM1"/>
    <property type="match status" value="1"/>
</dbReference>
<evidence type="ECO:0000256" key="6">
    <source>
        <dbReference type="ARBA" id="ARBA00023136"/>
    </source>
</evidence>
<keyword evidence="3" id="KW-1003">Cell membrane</keyword>
<evidence type="ECO:0000256" key="7">
    <source>
        <dbReference type="RuleBase" id="RU363032"/>
    </source>
</evidence>
<dbReference type="CDD" id="cd06261">
    <property type="entry name" value="TM_PBP2"/>
    <property type="match status" value="1"/>
</dbReference>
<keyword evidence="10" id="KW-1185">Reference proteome</keyword>
<dbReference type="OrthoDB" id="9810086at2"/>
<comment type="caution">
    <text evidence="9">The sequence shown here is derived from an EMBL/GenBank/DDBJ whole genome shotgun (WGS) entry which is preliminary data.</text>
</comment>
<dbReference type="PANTHER" id="PTHR43744">
    <property type="entry name" value="ABC TRANSPORTER PERMEASE PROTEIN MG189-RELATED-RELATED"/>
    <property type="match status" value="1"/>
</dbReference>
<evidence type="ECO:0000256" key="2">
    <source>
        <dbReference type="ARBA" id="ARBA00022448"/>
    </source>
</evidence>
<dbReference type="PANTHER" id="PTHR43744:SF9">
    <property type="entry name" value="POLYGALACTURONAN_RHAMNOGALACTURONAN TRANSPORT SYSTEM PERMEASE PROTEIN YTCP"/>
    <property type="match status" value="1"/>
</dbReference>
<feature type="transmembrane region" description="Helical" evidence="7">
    <location>
        <begin position="181"/>
        <end position="203"/>
    </location>
</feature>
<dbReference type="SUPFAM" id="SSF161098">
    <property type="entry name" value="MetI-like"/>
    <property type="match status" value="1"/>
</dbReference>
<evidence type="ECO:0000259" key="8">
    <source>
        <dbReference type="PROSITE" id="PS50928"/>
    </source>
</evidence>
<evidence type="ECO:0000256" key="3">
    <source>
        <dbReference type="ARBA" id="ARBA00022475"/>
    </source>
</evidence>
<dbReference type="RefSeq" id="WP_138194085.1">
    <property type="nucleotide sequence ID" value="NZ_VCIW01000005.1"/>
</dbReference>
<sequence length="295" mass="33142">MRDTSFGDRFSYGLIIAALFAIALTMVFPFYYMFVTSFVSFGEYMRSDIILWPKVWVADAYYYIFNFRPFLRSLGVTAGVTVVGVFINLVFTSTMAYSLSRAIPGRRFFSFIVLFTFLFGGGLIPTYLVVKETGLIDTYWALIIPGLISAYNLIVMRQFFRNIPGELVEAALIDGASEMRIYFTIMLPLSKPALAAFGLFFAVDHWNHFFDAILYLNDANKWTIQVILRQIVIAGEAMGTIRASAESAAFRSENPPPPETIGMAAVLVATLPIMLIYPFLQKHFAKGVMLGSLKD</sequence>
<dbReference type="GO" id="GO:0005886">
    <property type="term" value="C:plasma membrane"/>
    <property type="evidence" value="ECO:0007669"/>
    <property type="project" value="UniProtKB-SubCell"/>
</dbReference>
<dbReference type="Proteomes" id="UP000309676">
    <property type="component" value="Unassembled WGS sequence"/>
</dbReference>
<evidence type="ECO:0000256" key="1">
    <source>
        <dbReference type="ARBA" id="ARBA00004651"/>
    </source>
</evidence>
<keyword evidence="4 7" id="KW-0812">Transmembrane</keyword>
<feature type="transmembrane region" description="Helical" evidence="7">
    <location>
        <begin position="108"/>
        <end position="127"/>
    </location>
</feature>
<keyword evidence="5 7" id="KW-1133">Transmembrane helix</keyword>
<organism evidence="9 10">
    <name type="scientific">Paenibacillus antri</name>
    <dbReference type="NCBI Taxonomy" id="2582848"/>
    <lineage>
        <taxon>Bacteria</taxon>
        <taxon>Bacillati</taxon>
        <taxon>Bacillota</taxon>
        <taxon>Bacilli</taxon>
        <taxon>Bacillales</taxon>
        <taxon>Paenibacillaceae</taxon>
        <taxon>Paenibacillus</taxon>
    </lineage>
</organism>
<dbReference type="GO" id="GO:0055085">
    <property type="term" value="P:transmembrane transport"/>
    <property type="evidence" value="ECO:0007669"/>
    <property type="project" value="InterPro"/>
</dbReference>
<proteinExistence type="inferred from homology"/>
<comment type="similarity">
    <text evidence="7">Belongs to the binding-protein-dependent transport system permease family.</text>
</comment>
<reference evidence="9 10" key="1">
    <citation type="submission" date="2019-05" db="EMBL/GenBank/DDBJ databases">
        <authorList>
            <person name="Narsing Rao M.P."/>
            <person name="Li W.J."/>
        </authorList>
    </citation>
    <scope>NUCLEOTIDE SEQUENCE [LARGE SCALE GENOMIC DNA]</scope>
    <source>
        <strain evidence="9 10">SYSU_K30003</strain>
    </source>
</reference>
<dbReference type="Gene3D" id="1.10.3720.10">
    <property type="entry name" value="MetI-like"/>
    <property type="match status" value="1"/>
</dbReference>
<name>A0A5R9GBG1_9BACL</name>
<feature type="transmembrane region" description="Helical" evidence="7">
    <location>
        <begin position="261"/>
        <end position="280"/>
    </location>
</feature>
<protein>
    <submittedName>
        <fullName evidence="9">Carbohydrate ABC transporter permease</fullName>
    </submittedName>
</protein>
<feature type="domain" description="ABC transmembrane type-1" evidence="8">
    <location>
        <begin position="74"/>
        <end position="280"/>
    </location>
</feature>
<keyword evidence="2 7" id="KW-0813">Transport</keyword>
<feature type="transmembrane region" description="Helical" evidence="7">
    <location>
        <begin position="139"/>
        <end position="160"/>
    </location>
</feature>
<comment type="subcellular location">
    <subcellularLocation>
        <location evidence="1 7">Cell membrane</location>
        <topology evidence="1 7">Multi-pass membrane protein</topology>
    </subcellularLocation>
</comment>
<feature type="transmembrane region" description="Helical" evidence="7">
    <location>
        <begin position="74"/>
        <end position="96"/>
    </location>
</feature>
<evidence type="ECO:0000256" key="5">
    <source>
        <dbReference type="ARBA" id="ARBA00022989"/>
    </source>
</evidence>
<accession>A0A5R9GBG1</accession>
<dbReference type="InterPro" id="IPR035906">
    <property type="entry name" value="MetI-like_sf"/>
</dbReference>
<feature type="transmembrane region" description="Helical" evidence="7">
    <location>
        <begin position="12"/>
        <end position="34"/>
    </location>
</feature>
<evidence type="ECO:0000313" key="10">
    <source>
        <dbReference type="Proteomes" id="UP000309676"/>
    </source>
</evidence>
<gene>
    <name evidence="9" type="ORF">FE782_10710</name>
</gene>
<evidence type="ECO:0000256" key="4">
    <source>
        <dbReference type="ARBA" id="ARBA00022692"/>
    </source>
</evidence>
<keyword evidence="6 7" id="KW-0472">Membrane</keyword>
<evidence type="ECO:0000313" key="9">
    <source>
        <dbReference type="EMBL" id="TLS52429.1"/>
    </source>
</evidence>
<dbReference type="Pfam" id="PF00528">
    <property type="entry name" value="BPD_transp_1"/>
    <property type="match status" value="1"/>
</dbReference>
<dbReference type="AlphaFoldDB" id="A0A5R9GBG1"/>
<dbReference type="InterPro" id="IPR000515">
    <property type="entry name" value="MetI-like"/>
</dbReference>
<dbReference type="EMBL" id="VCIW01000005">
    <property type="protein sequence ID" value="TLS52429.1"/>
    <property type="molecule type" value="Genomic_DNA"/>
</dbReference>